<evidence type="ECO:0000313" key="1">
    <source>
        <dbReference type="EMBL" id="KAF2126973.1"/>
    </source>
</evidence>
<evidence type="ECO:0000313" key="2">
    <source>
        <dbReference type="Proteomes" id="UP000799771"/>
    </source>
</evidence>
<dbReference type="PANTHER" id="PTHR33099:SF7">
    <property type="entry name" value="MYND-TYPE DOMAIN-CONTAINING PROTEIN"/>
    <property type="match status" value="1"/>
</dbReference>
<dbReference type="Proteomes" id="UP000799771">
    <property type="component" value="Unassembled WGS sequence"/>
</dbReference>
<dbReference type="OrthoDB" id="3796311at2759"/>
<organism evidence="1 2">
    <name type="scientific">Dothidotthia symphoricarpi CBS 119687</name>
    <dbReference type="NCBI Taxonomy" id="1392245"/>
    <lineage>
        <taxon>Eukaryota</taxon>
        <taxon>Fungi</taxon>
        <taxon>Dikarya</taxon>
        <taxon>Ascomycota</taxon>
        <taxon>Pezizomycotina</taxon>
        <taxon>Dothideomycetes</taxon>
        <taxon>Pleosporomycetidae</taxon>
        <taxon>Pleosporales</taxon>
        <taxon>Dothidotthiaceae</taxon>
        <taxon>Dothidotthia</taxon>
    </lineage>
</organism>
<accession>A0A6A6A761</accession>
<sequence length="365" mass="42676">MAPVEFYRYTDTRADTIIYKFDVDVLQNPSHYPRNESPISVYHHYRANYSYKYLLHSDLLPEELAIERWNKDQQPTANKLMHREEVSRESGMVIRTSYVRQIGKARGLSPECLVDTLPLLQWREVTMRYLESGYRFRIRVLITFFILLHPHSLKVLDGTDNQFQVWSNRSAATRLTIRKTKMHRLSNSDYVKYRLNSCFDSDGSDVEKDYKQRLQDCLDEIKYQGTFSAFQSHKQYVNPGLNRHSAGRTKHLSMRPSGKTWELDAAEFQFRLTHIHCVDANNLCALLRMDNVPRCLEQKAIQDLGVQVPTSALRYKVLFYEENAFFKAHRDTEKVPGVFGTLVINLPSEHASGDVYLVHGKTHEY</sequence>
<evidence type="ECO:0008006" key="3">
    <source>
        <dbReference type="Google" id="ProtNLM"/>
    </source>
</evidence>
<gene>
    <name evidence="1" type="ORF">P153DRAFT_359289</name>
</gene>
<dbReference type="RefSeq" id="XP_033521365.1">
    <property type="nucleotide sequence ID" value="XM_033666859.1"/>
</dbReference>
<dbReference type="AlphaFoldDB" id="A0A6A6A761"/>
<reference evidence="1" key="1">
    <citation type="journal article" date="2020" name="Stud. Mycol.">
        <title>101 Dothideomycetes genomes: a test case for predicting lifestyles and emergence of pathogens.</title>
        <authorList>
            <person name="Haridas S."/>
            <person name="Albert R."/>
            <person name="Binder M."/>
            <person name="Bloem J."/>
            <person name="Labutti K."/>
            <person name="Salamov A."/>
            <person name="Andreopoulos B."/>
            <person name="Baker S."/>
            <person name="Barry K."/>
            <person name="Bills G."/>
            <person name="Bluhm B."/>
            <person name="Cannon C."/>
            <person name="Castanera R."/>
            <person name="Culley D."/>
            <person name="Daum C."/>
            <person name="Ezra D."/>
            <person name="Gonzalez J."/>
            <person name="Henrissat B."/>
            <person name="Kuo A."/>
            <person name="Liang C."/>
            <person name="Lipzen A."/>
            <person name="Lutzoni F."/>
            <person name="Magnuson J."/>
            <person name="Mondo S."/>
            <person name="Nolan M."/>
            <person name="Ohm R."/>
            <person name="Pangilinan J."/>
            <person name="Park H.-J."/>
            <person name="Ramirez L."/>
            <person name="Alfaro M."/>
            <person name="Sun H."/>
            <person name="Tritt A."/>
            <person name="Yoshinaga Y."/>
            <person name="Zwiers L.-H."/>
            <person name="Turgeon B."/>
            <person name="Goodwin S."/>
            <person name="Spatafora J."/>
            <person name="Crous P."/>
            <person name="Grigoriev I."/>
        </authorList>
    </citation>
    <scope>NUCLEOTIDE SEQUENCE</scope>
    <source>
        <strain evidence="1">CBS 119687</strain>
    </source>
</reference>
<keyword evidence="2" id="KW-1185">Reference proteome</keyword>
<dbReference type="GeneID" id="54407291"/>
<dbReference type="PANTHER" id="PTHR33099">
    <property type="entry name" value="FE2OG DIOXYGENASE DOMAIN-CONTAINING PROTEIN"/>
    <property type="match status" value="1"/>
</dbReference>
<dbReference type="EMBL" id="ML977512">
    <property type="protein sequence ID" value="KAF2126973.1"/>
    <property type="molecule type" value="Genomic_DNA"/>
</dbReference>
<proteinExistence type="predicted"/>
<name>A0A6A6A761_9PLEO</name>
<protein>
    <recommendedName>
        <fullName evidence="3">Prolyl 4-hydroxylase alpha subunit Fe(2+) 2OG dioxygenase domain-containing protein</fullName>
    </recommendedName>
</protein>